<feature type="transmembrane region" description="Helical" evidence="1">
    <location>
        <begin position="20"/>
        <end position="39"/>
    </location>
</feature>
<evidence type="ECO:0000313" key="2">
    <source>
        <dbReference type="EMBL" id="LAA81865.1"/>
    </source>
</evidence>
<keyword evidence="1" id="KW-1133">Transmembrane helix</keyword>
<keyword evidence="1" id="KW-0472">Membrane</keyword>
<reference evidence="2" key="1">
    <citation type="submission" date="2017-07" db="EMBL/GenBank/DDBJ databases">
        <authorList>
            <person name="Mikheyev A."/>
            <person name="Grau M."/>
        </authorList>
    </citation>
    <scope>NUCLEOTIDE SEQUENCE</scope>
    <source>
        <tissue evidence="2">Venom_gland</tissue>
    </source>
</reference>
<proteinExistence type="predicted"/>
<name>A0A2D4ICE9_MICLE</name>
<protein>
    <submittedName>
        <fullName evidence="2">Uncharacterized protein</fullName>
    </submittedName>
</protein>
<dbReference type="AlphaFoldDB" id="A0A2D4ICE9"/>
<reference evidence="2" key="2">
    <citation type="submission" date="2017-11" db="EMBL/GenBank/DDBJ databases">
        <title>Coralsnake Venomics: Analyses of Venom Gland Transcriptomes and Proteomes of Six Brazilian Taxa.</title>
        <authorList>
            <person name="Aird S.D."/>
            <person name="Jorge da Silva N."/>
            <person name="Qiu L."/>
            <person name="Villar-Briones A."/>
            <person name="Aparecida-Saddi V."/>
            <person name="Campos-Telles M.P."/>
            <person name="Grau M."/>
            <person name="Mikheyev A.S."/>
        </authorList>
    </citation>
    <scope>NUCLEOTIDE SEQUENCE</scope>
    <source>
        <tissue evidence="2">Venom_gland</tissue>
    </source>
</reference>
<keyword evidence="1" id="KW-0812">Transmembrane</keyword>
<organism evidence="2">
    <name type="scientific">Micrurus lemniscatus lemniscatus</name>
    <dbReference type="NCBI Taxonomy" id="129467"/>
    <lineage>
        <taxon>Eukaryota</taxon>
        <taxon>Metazoa</taxon>
        <taxon>Chordata</taxon>
        <taxon>Craniata</taxon>
        <taxon>Vertebrata</taxon>
        <taxon>Euteleostomi</taxon>
        <taxon>Lepidosauria</taxon>
        <taxon>Squamata</taxon>
        <taxon>Bifurcata</taxon>
        <taxon>Unidentata</taxon>
        <taxon>Episquamata</taxon>
        <taxon>Toxicofera</taxon>
        <taxon>Serpentes</taxon>
        <taxon>Colubroidea</taxon>
        <taxon>Elapidae</taxon>
        <taxon>Elapinae</taxon>
        <taxon>Micrurus</taxon>
    </lineage>
</organism>
<dbReference type="EMBL" id="IACK01099054">
    <property type="protein sequence ID" value="LAA81865.1"/>
    <property type="molecule type" value="Transcribed_RNA"/>
</dbReference>
<accession>A0A2D4ICE9</accession>
<evidence type="ECO:0000256" key="1">
    <source>
        <dbReference type="SAM" id="Phobius"/>
    </source>
</evidence>
<sequence>MSKIIGSQPKVLMEAADKIFASPFLGFLFCFVFSTLGFWETTRRDRKEPAYQGQHEKIGSFTAAIHIYDLYVTILRVSIREIYARIVLLMQRCTSTIVNNRSPTELTKLVWLGGKKSK</sequence>